<dbReference type="Proteomes" id="UP001165143">
    <property type="component" value="Unassembled WGS sequence"/>
</dbReference>
<dbReference type="GO" id="GO:0005524">
    <property type="term" value="F:ATP binding"/>
    <property type="evidence" value="ECO:0007669"/>
    <property type="project" value="UniProtKB-UniRule"/>
</dbReference>
<keyword evidence="6 7" id="KW-0143">Chaperone</keyword>
<dbReference type="GO" id="GO:0140662">
    <property type="term" value="F:ATP-dependent protein folding chaperone"/>
    <property type="evidence" value="ECO:0007669"/>
    <property type="project" value="InterPro"/>
</dbReference>
<dbReference type="RefSeq" id="WP_033250366.1">
    <property type="nucleotide sequence ID" value="NZ_BSRX01000006.1"/>
</dbReference>
<feature type="modified residue" description="Phosphothreonine; by autocatalysis" evidence="7">
    <location>
        <position position="173"/>
    </location>
</feature>
<dbReference type="GO" id="GO:0051082">
    <property type="term" value="F:unfolded protein binding"/>
    <property type="evidence" value="ECO:0007669"/>
    <property type="project" value="InterPro"/>
</dbReference>
<dbReference type="AlphaFoldDB" id="A0A9W6PE78"/>
<sequence>MARAVGIDLGTTNSVVSVLEGGEPTVITNAEGARTTPSVVAFAKNGEVLVGEVAKRQAVTNVDRTIRSVKRHMGTDWKIGIDGKDFTPQQISAFVLQKLKRDAESYLGETVTDAVITVPAYFNDSERQATKEAGEIAGLNVLRIVNEPTAAALAYGLDKDDQTILVFDLGGGTFDVSLLEIGDGVVEVKATNGDNHLGGDDWDQRVVDHLVKVFQSGHGVDLSKDKMAVQRLREAAEKAKIELSSSSETSINLPYITASAEGPLHLDEKLTRSQFQQLTADLLDRCKVPFHNVIKDAGIQLSEIDHVVLVGGSTRMPAVAELVKELTGGKDANKGVNPDEVVAIGASLQAGVLKGEVKDVLLLDVTPLSLGIETKGGIMTKLIERNTTIPTKRSEIFTTAEDNQPSVQIQVYQGEREIAAYNKKLGMFELTGLPPAPRGLPQIEVTFDIDANGIMHVAAKDLGTGKEQKMTVTGGSSLPKDEVNRMREEAERYAEEDTKRREAVETRNQGEQLVYSTEKFIADNADKLPADVKTEVETAIGELKEALKGEDIAAIRTATEKVSTTAQKLGAALYAQADGAGAAAGAAGAGDAGAKEDDVVDAEIVDDEKPKGGAA</sequence>
<dbReference type="InterPro" id="IPR043129">
    <property type="entry name" value="ATPase_NBD"/>
</dbReference>
<keyword evidence="4 7" id="KW-0067">ATP-binding</keyword>
<dbReference type="FunFam" id="1.20.1270.10:FF:000001">
    <property type="entry name" value="Molecular chaperone DnaK"/>
    <property type="match status" value="1"/>
</dbReference>
<dbReference type="FunFam" id="2.60.34.10:FF:000014">
    <property type="entry name" value="Chaperone protein DnaK HSP70"/>
    <property type="match status" value="1"/>
</dbReference>
<accession>A0A9W6PE78</accession>
<dbReference type="InterPro" id="IPR018181">
    <property type="entry name" value="Heat_shock_70_CS"/>
</dbReference>
<dbReference type="FunFam" id="3.30.420.40:FF:000071">
    <property type="entry name" value="Molecular chaperone DnaK"/>
    <property type="match status" value="1"/>
</dbReference>
<keyword evidence="9" id="KW-0175">Coiled coil</keyword>
<organism evidence="11 12">
    <name type="scientific">Kitasatospora phosalacinea</name>
    <dbReference type="NCBI Taxonomy" id="2065"/>
    <lineage>
        <taxon>Bacteria</taxon>
        <taxon>Bacillati</taxon>
        <taxon>Actinomycetota</taxon>
        <taxon>Actinomycetes</taxon>
        <taxon>Kitasatosporales</taxon>
        <taxon>Streptomycetaceae</taxon>
        <taxon>Kitasatospora</taxon>
    </lineage>
</organism>
<proteinExistence type="evidence at transcript level"/>
<dbReference type="InterPro" id="IPR029047">
    <property type="entry name" value="HSP70_peptide-bd_sf"/>
</dbReference>
<evidence type="ECO:0000256" key="10">
    <source>
        <dbReference type="SAM" id="MobiDB-lite"/>
    </source>
</evidence>
<dbReference type="InterPro" id="IPR013126">
    <property type="entry name" value="Hsp_70_fam"/>
</dbReference>
<evidence type="ECO:0000313" key="11">
    <source>
        <dbReference type="EMBL" id="GLW53374.1"/>
    </source>
</evidence>
<dbReference type="FunFam" id="3.90.640.10:FF:000003">
    <property type="entry name" value="Molecular chaperone DnaK"/>
    <property type="match status" value="1"/>
</dbReference>
<keyword evidence="3 7" id="KW-0547">Nucleotide-binding</keyword>
<dbReference type="PANTHER" id="PTHR19375">
    <property type="entry name" value="HEAT SHOCK PROTEIN 70KDA"/>
    <property type="match status" value="1"/>
</dbReference>
<evidence type="ECO:0000256" key="9">
    <source>
        <dbReference type="SAM" id="Coils"/>
    </source>
</evidence>
<dbReference type="PRINTS" id="PR00301">
    <property type="entry name" value="HEATSHOCK70"/>
</dbReference>
<dbReference type="InterPro" id="IPR029048">
    <property type="entry name" value="HSP70_C_sf"/>
</dbReference>
<evidence type="ECO:0000256" key="1">
    <source>
        <dbReference type="ARBA" id="ARBA00007381"/>
    </source>
</evidence>
<evidence type="ECO:0000256" key="4">
    <source>
        <dbReference type="ARBA" id="ARBA00022840"/>
    </source>
</evidence>
<dbReference type="OrthoDB" id="9766019at2"/>
<reference evidence="11" key="1">
    <citation type="submission" date="2023-02" db="EMBL/GenBank/DDBJ databases">
        <title>Kitasatospora phosalacinea NBRC 14362.</title>
        <authorList>
            <person name="Ichikawa N."/>
            <person name="Sato H."/>
            <person name="Tonouchi N."/>
        </authorList>
    </citation>
    <scope>NUCLEOTIDE SEQUENCE</scope>
    <source>
        <strain evidence="11">NBRC 14362</strain>
    </source>
</reference>
<dbReference type="PROSITE" id="PS00297">
    <property type="entry name" value="HSP70_1"/>
    <property type="match status" value="1"/>
</dbReference>
<comment type="induction">
    <text evidence="7">By stress conditions e.g. heat shock.</text>
</comment>
<protein>
    <recommendedName>
        <fullName evidence="7">Chaperone protein DnaK</fullName>
    </recommendedName>
    <alternativeName>
        <fullName evidence="7">HSP70</fullName>
    </alternativeName>
    <alternativeName>
        <fullName evidence="7">Heat shock 70 kDa protein</fullName>
    </alternativeName>
    <alternativeName>
        <fullName evidence="7">Heat shock protein 70</fullName>
    </alternativeName>
</protein>
<name>A0A9W6PE78_9ACTN</name>
<dbReference type="NCBIfam" id="TIGR02350">
    <property type="entry name" value="prok_dnaK"/>
    <property type="match status" value="1"/>
</dbReference>
<dbReference type="Pfam" id="PF00012">
    <property type="entry name" value="HSP70"/>
    <property type="match status" value="1"/>
</dbReference>
<dbReference type="Gene3D" id="1.20.1270.10">
    <property type="match status" value="1"/>
</dbReference>
<comment type="caution">
    <text evidence="11">The sequence shown here is derived from an EMBL/GenBank/DDBJ whole genome shotgun (WGS) entry which is preliminary data.</text>
</comment>
<comment type="function">
    <text evidence="7">Acts as a chaperone.</text>
</comment>
<gene>
    <name evidence="7 11" type="primary">dnaK</name>
    <name evidence="11" type="ORF">Kpho01_13850</name>
</gene>
<dbReference type="InterPro" id="IPR012725">
    <property type="entry name" value="Chaperone_DnaK"/>
</dbReference>
<feature type="coiled-coil region" evidence="9">
    <location>
        <begin position="222"/>
        <end position="249"/>
    </location>
</feature>
<dbReference type="EMBL" id="BSRX01000006">
    <property type="protein sequence ID" value="GLW53374.1"/>
    <property type="molecule type" value="Genomic_DNA"/>
</dbReference>
<dbReference type="Gene3D" id="3.30.420.40">
    <property type="match status" value="2"/>
</dbReference>
<keyword evidence="2 7" id="KW-0597">Phosphoprotein</keyword>
<keyword evidence="5 7" id="KW-0346">Stress response</keyword>
<dbReference type="Gene3D" id="3.90.640.10">
    <property type="entry name" value="Actin, Chain A, domain 4"/>
    <property type="match status" value="1"/>
</dbReference>
<dbReference type="PROSITE" id="PS00329">
    <property type="entry name" value="HSP70_2"/>
    <property type="match status" value="1"/>
</dbReference>
<dbReference type="Gene3D" id="2.60.34.10">
    <property type="entry name" value="Substrate Binding Domain Of DNAk, Chain A, domain 1"/>
    <property type="match status" value="1"/>
</dbReference>
<evidence type="ECO:0000256" key="2">
    <source>
        <dbReference type="ARBA" id="ARBA00022553"/>
    </source>
</evidence>
<dbReference type="SUPFAM" id="SSF53067">
    <property type="entry name" value="Actin-like ATPase domain"/>
    <property type="match status" value="2"/>
</dbReference>
<evidence type="ECO:0000256" key="6">
    <source>
        <dbReference type="ARBA" id="ARBA00023186"/>
    </source>
</evidence>
<dbReference type="HAMAP" id="MF_00332">
    <property type="entry name" value="DnaK"/>
    <property type="match status" value="1"/>
</dbReference>
<dbReference type="PROSITE" id="PS01036">
    <property type="entry name" value="HSP70_3"/>
    <property type="match status" value="1"/>
</dbReference>
<evidence type="ECO:0000256" key="5">
    <source>
        <dbReference type="ARBA" id="ARBA00023016"/>
    </source>
</evidence>
<evidence type="ECO:0000256" key="7">
    <source>
        <dbReference type="HAMAP-Rule" id="MF_00332"/>
    </source>
</evidence>
<dbReference type="SUPFAM" id="SSF100920">
    <property type="entry name" value="Heat shock protein 70kD (HSP70), peptide-binding domain"/>
    <property type="match status" value="1"/>
</dbReference>
<comment type="similarity">
    <text evidence="1 7 8">Belongs to the heat shock protein 70 family.</text>
</comment>
<dbReference type="CDD" id="cd10234">
    <property type="entry name" value="ASKHA_NBD_HSP70_DnaK-like"/>
    <property type="match status" value="1"/>
</dbReference>
<evidence type="ECO:0000256" key="8">
    <source>
        <dbReference type="RuleBase" id="RU003322"/>
    </source>
</evidence>
<evidence type="ECO:0000256" key="3">
    <source>
        <dbReference type="ARBA" id="ARBA00022741"/>
    </source>
</evidence>
<feature type="region of interest" description="Disordered" evidence="10">
    <location>
        <begin position="583"/>
        <end position="615"/>
    </location>
</feature>
<evidence type="ECO:0000313" key="12">
    <source>
        <dbReference type="Proteomes" id="UP001165143"/>
    </source>
</evidence>
<dbReference type="NCBIfam" id="NF001413">
    <property type="entry name" value="PRK00290.1"/>
    <property type="match status" value="1"/>
</dbReference>